<evidence type="ECO:0000256" key="4">
    <source>
        <dbReference type="ARBA" id="ARBA00022702"/>
    </source>
</evidence>
<dbReference type="GeneID" id="100174839"/>
<dbReference type="EnsemblMetazoa" id="NM_001130893.1">
    <property type="protein sequence ID" value="NP_001124365.1"/>
    <property type="gene ID" value="GeneID_100174839"/>
</dbReference>
<name>B3IUD5_BOMMO</name>
<dbReference type="EMBL" id="AB298931">
    <property type="protein sequence ID" value="BAG50370.1"/>
    <property type="molecule type" value="mRNA"/>
</dbReference>
<reference evidence="10" key="2">
    <citation type="journal article" date="2008" name="Insect Biochem. Mol. Biol.">
        <title>The unique evolution of neuropeptide genes in the silkworm Bombyx mori.</title>
        <authorList>
            <person name="Roller L."/>
            <person name="Yamanaka N."/>
            <person name="Watanabe K."/>
            <person name="Daubnerova I."/>
            <person name="Zitnan D."/>
            <person name="Kataoka H."/>
            <person name="Tanaka Y."/>
        </authorList>
    </citation>
    <scope>NUCLEOTIDE SEQUENCE</scope>
</reference>
<dbReference type="CTD" id="100174839"/>
<evidence type="ECO:0000256" key="1">
    <source>
        <dbReference type="ARBA" id="ARBA00004613"/>
    </source>
</evidence>
<evidence type="ECO:0000313" key="10">
    <source>
        <dbReference type="EMBL" id="BAG50370.1"/>
    </source>
</evidence>
<dbReference type="GO" id="GO:0007218">
    <property type="term" value="P:neuropeptide signaling pathway"/>
    <property type="evidence" value="ECO:0007669"/>
    <property type="project" value="UniProtKB-KW"/>
</dbReference>
<evidence type="ECO:0000313" key="11">
    <source>
        <dbReference type="EnsemblMetazoa" id="NP_001124365.1"/>
    </source>
</evidence>
<organism evidence="10">
    <name type="scientific">Bombyx mori</name>
    <name type="common">Silk moth</name>
    <dbReference type="NCBI Taxonomy" id="7091"/>
    <lineage>
        <taxon>Eukaryota</taxon>
        <taxon>Metazoa</taxon>
        <taxon>Ecdysozoa</taxon>
        <taxon>Arthropoda</taxon>
        <taxon>Hexapoda</taxon>
        <taxon>Insecta</taxon>
        <taxon>Pterygota</taxon>
        <taxon>Neoptera</taxon>
        <taxon>Endopterygota</taxon>
        <taxon>Lepidoptera</taxon>
        <taxon>Glossata</taxon>
        <taxon>Ditrysia</taxon>
        <taxon>Bombycoidea</taxon>
        <taxon>Bombycidae</taxon>
        <taxon>Bombycinae</taxon>
        <taxon>Bombyx</taxon>
    </lineage>
</organism>
<dbReference type="AlphaFoldDB" id="B3IUD5"/>
<keyword evidence="8" id="KW-0527">Neuropeptide</keyword>
<feature type="signal peptide" evidence="9">
    <location>
        <begin position="1"/>
        <end position="20"/>
    </location>
</feature>
<gene>
    <name evidence="10" type="primary">akh2</name>
    <name evidence="11" type="synonym">100174839</name>
</gene>
<dbReference type="InterPro" id="IPR002047">
    <property type="entry name" value="Adipokinetic_hormone_CS"/>
</dbReference>
<evidence type="ECO:0000313" key="12">
    <source>
        <dbReference type="Proteomes" id="UP000005204"/>
    </source>
</evidence>
<sequence length="69" mass="7603">MGRALVLVLILSAALLVCEAQLTFTPGWGQGKRSEATDYRNDGCSSEDSVYTIYKLIKNEAEKFLACRS</sequence>
<reference evidence="11" key="3">
    <citation type="submission" date="2022-06" db="UniProtKB">
        <authorList>
            <consortium name="EnsemblMetazoa"/>
        </authorList>
    </citation>
    <scope>IDENTIFICATION</scope>
    <source>
        <strain evidence="11">p50T (Dazao)</strain>
    </source>
</reference>
<keyword evidence="5 9" id="KW-0732">Signal</keyword>
<evidence type="ECO:0000256" key="7">
    <source>
        <dbReference type="ARBA" id="ARBA00023283"/>
    </source>
</evidence>
<evidence type="ECO:0000256" key="5">
    <source>
        <dbReference type="ARBA" id="ARBA00022729"/>
    </source>
</evidence>
<dbReference type="OrthoDB" id="6159864at2759"/>
<dbReference type="InterPro" id="IPR010475">
    <property type="entry name" value="AKH/RPCH_hormone"/>
</dbReference>
<evidence type="ECO:0000256" key="3">
    <source>
        <dbReference type="ARBA" id="ARBA00022525"/>
    </source>
</evidence>
<keyword evidence="4" id="KW-0372">Hormone</keyword>
<dbReference type="PROSITE" id="PS00256">
    <property type="entry name" value="AKH"/>
    <property type="match status" value="1"/>
</dbReference>
<comment type="similarity">
    <text evidence="2">Belongs to the AKH/HRTH/RPCH family.</text>
</comment>
<dbReference type="KEGG" id="bmor:100174839"/>
<dbReference type="Proteomes" id="UP000005204">
    <property type="component" value="Unassembled WGS sequence"/>
</dbReference>
<evidence type="ECO:0000256" key="9">
    <source>
        <dbReference type="SAM" id="SignalP"/>
    </source>
</evidence>
<evidence type="ECO:0000256" key="8">
    <source>
        <dbReference type="ARBA" id="ARBA00023320"/>
    </source>
</evidence>
<evidence type="ECO:0000256" key="2">
    <source>
        <dbReference type="ARBA" id="ARBA00006145"/>
    </source>
</evidence>
<protein>
    <submittedName>
        <fullName evidence="10">Adipokinetic hormone-2</fullName>
    </submittedName>
</protein>
<dbReference type="GO" id="GO:0005179">
    <property type="term" value="F:hormone activity"/>
    <property type="evidence" value="ECO:0007669"/>
    <property type="project" value="UniProtKB-KW"/>
</dbReference>
<keyword evidence="12" id="KW-1185">Reference proteome</keyword>
<proteinExistence type="evidence at transcript level"/>
<reference evidence="12" key="1">
    <citation type="journal article" date="2008" name="Insect Biochem. Mol. Biol.">
        <title>The genome of a lepidopteran model insect, the silkworm Bombyx mori.</title>
        <authorList>
            <consortium name="International Silkworm Genome Consortium"/>
        </authorList>
    </citation>
    <scope>NUCLEOTIDE SEQUENCE [LARGE SCALE GENOMIC DNA]</scope>
    <source>
        <strain evidence="12">p50T</strain>
    </source>
</reference>
<feature type="chain" id="PRO_5036279494" evidence="9">
    <location>
        <begin position="21"/>
        <end position="69"/>
    </location>
</feature>
<comment type="subcellular location">
    <subcellularLocation>
        <location evidence="1">Secreted</location>
    </subcellularLocation>
</comment>
<keyword evidence="7" id="KW-0873">Pyrrolidone carboxylic acid</keyword>
<evidence type="ECO:0000256" key="6">
    <source>
        <dbReference type="ARBA" id="ARBA00022815"/>
    </source>
</evidence>
<dbReference type="GO" id="GO:0005576">
    <property type="term" value="C:extracellular region"/>
    <property type="evidence" value="ECO:0007669"/>
    <property type="project" value="UniProtKB-SubCell"/>
</dbReference>
<dbReference type="HOGENOM" id="CLU_191690_0_0_1"/>
<accession>B3IUD5</accession>
<keyword evidence="6" id="KW-0027">Amidation</keyword>
<dbReference type="Pfam" id="PF06377">
    <property type="entry name" value="Adipokin_hormo"/>
    <property type="match status" value="1"/>
</dbReference>
<keyword evidence="3" id="KW-0964">Secreted</keyword>
<dbReference type="RefSeq" id="NP_001124365.1">
    <property type="nucleotide sequence ID" value="NM_001130893.1"/>
</dbReference>